<evidence type="ECO:0000313" key="4">
    <source>
        <dbReference type="Proteomes" id="UP000886520"/>
    </source>
</evidence>
<feature type="domain" description="PLD phosphodiesterase" evidence="2">
    <location>
        <begin position="160"/>
        <end position="187"/>
    </location>
</feature>
<feature type="chain" id="PRO_5039512674" description="PLD phosphodiesterase domain-containing protein" evidence="1">
    <location>
        <begin position="21"/>
        <end position="514"/>
    </location>
</feature>
<accession>A0A9D4UJU8</accession>
<dbReference type="Pfam" id="PF13091">
    <property type="entry name" value="PLDc_2"/>
    <property type="match status" value="1"/>
</dbReference>
<keyword evidence="4" id="KW-1185">Reference proteome</keyword>
<dbReference type="InterPro" id="IPR050874">
    <property type="entry name" value="Diverse_PLD-related"/>
</dbReference>
<dbReference type="PANTHER" id="PTHR10185">
    <property type="entry name" value="PHOSPHOLIPASE D - RELATED"/>
    <property type="match status" value="1"/>
</dbReference>
<dbReference type="PANTHER" id="PTHR10185:SF17">
    <property type="entry name" value="GM01519P-RELATED"/>
    <property type="match status" value="1"/>
</dbReference>
<gene>
    <name evidence="3" type="ORF">GOP47_0015471</name>
</gene>
<dbReference type="Gene3D" id="3.30.870.10">
    <property type="entry name" value="Endonuclease Chain A"/>
    <property type="match status" value="2"/>
</dbReference>
<sequence length="514" mass="57461">MKTTHWLLLGWILYSGIIDGKSASAAGSECSAWLVESRPTDLPQVHMVSGVLSTGDVFQWLAGNATWKLDLLVQYWQLVAQPHHPASGDYGYSSNEMRRFGAHVGKAVYDSLDAAAERGVDMRIIQHSGVFPDYVQESANLAGSRPNVKNVTLLLNPWWGSGIVHTKVWISDRKDLYIGSANNDWKSLTQVKELGIYITNCHTLAELVEGYFENLWTLAHLDPSQHTKEVWDEHFQLSRTVPCWSHFLMPESRCKSPFPESVETKNVLGYPYIINSSTVSIEIGTPGWRTETQHQTMAARPSYLSFAPPELTFGRHQTDEQGWVDTILSAVVNGTVRISTMDWLGQSQYADATIYWSALSNAISKIVYAKHATVKLIVAYWTHTLAGTTDYLTALDHINTLCASSKYNRCTGKVEIKFFKVPGFERTGPKMVNGSTTENLYPSYTRVNHAKYAVSDVRAHIGTSNLVWDYFYTTSGLSFGTYNEALVSQVQAIFDADWDSPYAVPWQAVGSTNL</sequence>
<evidence type="ECO:0000256" key="1">
    <source>
        <dbReference type="SAM" id="SignalP"/>
    </source>
</evidence>
<dbReference type="PROSITE" id="PS50035">
    <property type="entry name" value="PLD"/>
    <property type="match status" value="2"/>
</dbReference>
<feature type="signal peptide" evidence="1">
    <location>
        <begin position="1"/>
        <end position="20"/>
    </location>
</feature>
<dbReference type="SUPFAM" id="SSF56024">
    <property type="entry name" value="Phospholipase D/nuclease"/>
    <property type="match status" value="2"/>
</dbReference>
<reference evidence="3" key="1">
    <citation type="submission" date="2021-01" db="EMBL/GenBank/DDBJ databases">
        <title>Adiantum capillus-veneris genome.</title>
        <authorList>
            <person name="Fang Y."/>
            <person name="Liao Q."/>
        </authorList>
    </citation>
    <scope>NUCLEOTIDE SEQUENCE</scope>
    <source>
        <strain evidence="3">H3</strain>
        <tissue evidence="3">Leaf</tissue>
    </source>
</reference>
<dbReference type="OrthoDB" id="1923775at2759"/>
<dbReference type="EMBL" id="JABFUD020000015">
    <property type="protein sequence ID" value="KAI5069170.1"/>
    <property type="molecule type" value="Genomic_DNA"/>
</dbReference>
<dbReference type="InterPro" id="IPR001736">
    <property type="entry name" value="PLipase_D/transphosphatidylase"/>
</dbReference>
<name>A0A9D4UJU8_ADICA</name>
<keyword evidence="1" id="KW-0732">Signal</keyword>
<dbReference type="Proteomes" id="UP000886520">
    <property type="component" value="Chromosome 15"/>
</dbReference>
<dbReference type="InterPro" id="IPR025202">
    <property type="entry name" value="PLD-like_dom"/>
</dbReference>
<dbReference type="GO" id="GO:0003824">
    <property type="term" value="F:catalytic activity"/>
    <property type="evidence" value="ECO:0007669"/>
    <property type="project" value="InterPro"/>
</dbReference>
<comment type="caution">
    <text evidence="3">The sequence shown here is derived from an EMBL/GenBank/DDBJ whole genome shotgun (WGS) entry which is preliminary data.</text>
</comment>
<organism evidence="3 4">
    <name type="scientific">Adiantum capillus-veneris</name>
    <name type="common">Maidenhair fern</name>
    <dbReference type="NCBI Taxonomy" id="13818"/>
    <lineage>
        <taxon>Eukaryota</taxon>
        <taxon>Viridiplantae</taxon>
        <taxon>Streptophyta</taxon>
        <taxon>Embryophyta</taxon>
        <taxon>Tracheophyta</taxon>
        <taxon>Polypodiopsida</taxon>
        <taxon>Polypodiidae</taxon>
        <taxon>Polypodiales</taxon>
        <taxon>Pteridineae</taxon>
        <taxon>Pteridaceae</taxon>
        <taxon>Vittarioideae</taxon>
        <taxon>Adiantum</taxon>
    </lineage>
</organism>
<protein>
    <recommendedName>
        <fullName evidence="2">PLD phosphodiesterase domain-containing protein</fullName>
    </recommendedName>
</protein>
<dbReference type="AlphaFoldDB" id="A0A9D4UJU8"/>
<evidence type="ECO:0000259" key="2">
    <source>
        <dbReference type="PROSITE" id="PS50035"/>
    </source>
</evidence>
<dbReference type="CDD" id="cd09107">
    <property type="entry name" value="PLDc_vPLD3_4_5_like_2"/>
    <property type="match status" value="1"/>
</dbReference>
<dbReference type="CDD" id="cd09106">
    <property type="entry name" value="PLDc_vPLD3_4_5_like_1"/>
    <property type="match status" value="1"/>
</dbReference>
<dbReference type="SMART" id="SM00155">
    <property type="entry name" value="PLDc"/>
    <property type="match status" value="2"/>
</dbReference>
<feature type="domain" description="PLD phosphodiesterase" evidence="2">
    <location>
        <begin position="444"/>
        <end position="470"/>
    </location>
</feature>
<proteinExistence type="predicted"/>
<evidence type="ECO:0000313" key="3">
    <source>
        <dbReference type="EMBL" id="KAI5069170.1"/>
    </source>
</evidence>